<dbReference type="EMBL" id="BAABRO010000029">
    <property type="protein sequence ID" value="GAA5510862.1"/>
    <property type="molecule type" value="Genomic_DNA"/>
</dbReference>
<keyword evidence="2" id="KW-0472">Membrane</keyword>
<evidence type="ECO:0000313" key="4">
    <source>
        <dbReference type="Proteomes" id="UP001416858"/>
    </source>
</evidence>
<comment type="caution">
    <text evidence="3">The sequence shown here is derived from an EMBL/GenBank/DDBJ whole genome shotgun (WGS) entry which is preliminary data.</text>
</comment>
<feature type="region of interest" description="Disordered" evidence="1">
    <location>
        <begin position="214"/>
        <end position="236"/>
    </location>
</feature>
<dbReference type="RefSeq" id="WP_345689126.1">
    <property type="nucleotide sequence ID" value="NZ_BAABRO010000029.1"/>
</dbReference>
<dbReference type="Gene3D" id="2.20.28.160">
    <property type="match status" value="1"/>
</dbReference>
<gene>
    <name evidence="3" type="ORF">Rcae01_06372</name>
</gene>
<accession>A0ABP9W3Y6</accession>
<feature type="compositionally biased region" description="Pro residues" evidence="1">
    <location>
        <begin position="281"/>
        <end position="290"/>
    </location>
</feature>
<evidence type="ECO:0000313" key="3">
    <source>
        <dbReference type="EMBL" id="GAA5510862.1"/>
    </source>
</evidence>
<evidence type="ECO:0000256" key="1">
    <source>
        <dbReference type="SAM" id="MobiDB-lite"/>
    </source>
</evidence>
<organism evidence="3 4">
    <name type="scientific">Novipirellula caenicola</name>
    <dbReference type="NCBI Taxonomy" id="1536901"/>
    <lineage>
        <taxon>Bacteria</taxon>
        <taxon>Pseudomonadati</taxon>
        <taxon>Planctomycetota</taxon>
        <taxon>Planctomycetia</taxon>
        <taxon>Pirellulales</taxon>
        <taxon>Pirellulaceae</taxon>
        <taxon>Novipirellula</taxon>
    </lineage>
</organism>
<sequence>MNDLGDKNWRIRVDNETLGPFSEVEMRHWLAEHRGKKAEVQQGRSDWYPSSVILQRFKELARTGIYLRVNGQVEGPFTRPRFVQRMEQLGNAEVDAKEGNDGFWVSAKVILRELNPSPIVVPQRSTPQTKSPSPSPTTPPPTATPPTITPPKTPNESQRPATSAAPKTSEPAAENALTPVRAHCPVCKATLQIPANQLGKPIRCASCKKQIRVVGKSSSTDAPAHPTPRKTTNPADEVVTLGDDDFAASIPVPTVSSPSVPSVFAPLENVTPSRPVATPRPYTPPQPRPAPNPYVSPGPSHTPYYAGAQYHTAPPHPALYIIPGALIAIFSLGMLALSCFGIVLHIIATTQRDAENYRMAMTTINIGLSLVWVIVYGMMMVGAGHMIFRRNLVLARTSAILAAIPCIGFPFGCLLFPVGVMSCVVVFMNDAKRAFRS</sequence>
<feature type="transmembrane region" description="Helical" evidence="2">
    <location>
        <begin position="368"/>
        <end position="388"/>
    </location>
</feature>
<keyword evidence="2" id="KW-1133">Transmembrane helix</keyword>
<protein>
    <recommendedName>
        <fullName evidence="5">GYF domain-containing protein</fullName>
    </recommendedName>
</protein>
<feature type="transmembrane region" description="Helical" evidence="2">
    <location>
        <begin position="400"/>
        <end position="427"/>
    </location>
</feature>
<dbReference type="PRINTS" id="PR01217">
    <property type="entry name" value="PRICHEXTENSN"/>
</dbReference>
<feature type="region of interest" description="Disordered" evidence="1">
    <location>
        <begin position="269"/>
        <end position="290"/>
    </location>
</feature>
<keyword evidence="2" id="KW-0812">Transmembrane</keyword>
<proteinExistence type="predicted"/>
<dbReference type="Proteomes" id="UP001416858">
    <property type="component" value="Unassembled WGS sequence"/>
</dbReference>
<feature type="compositionally biased region" description="Pro residues" evidence="1">
    <location>
        <begin position="133"/>
        <end position="153"/>
    </location>
</feature>
<feature type="region of interest" description="Disordered" evidence="1">
    <location>
        <begin position="118"/>
        <end position="174"/>
    </location>
</feature>
<name>A0ABP9W3Y6_9BACT</name>
<evidence type="ECO:0008006" key="5">
    <source>
        <dbReference type="Google" id="ProtNLM"/>
    </source>
</evidence>
<reference evidence="3 4" key="1">
    <citation type="submission" date="2024-02" db="EMBL/GenBank/DDBJ databases">
        <title>Rhodopirellula caenicola NBRC 110016.</title>
        <authorList>
            <person name="Ichikawa N."/>
            <person name="Katano-Makiyama Y."/>
            <person name="Hidaka K."/>
        </authorList>
    </citation>
    <scope>NUCLEOTIDE SEQUENCE [LARGE SCALE GENOMIC DNA]</scope>
    <source>
        <strain evidence="3 4">NBRC 110016</strain>
    </source>
</reference>
<keyword evidence="4" id="KW-1185">Reference proteome</keyword>
<feature type="transmembrane region" description="Helical" evidence="2">
    <location>
        <begin position="318"/>
        <end position="347"/>
    </location>
</feature>
<evidence type="ECO:0000256" key="2">
    <source>
        <dbReference type="SAM" id="Phobius"/>
    </source>
</evidence>